<dbReference type="SUPFAM" id="SSF54786">
    <property type="entry name" value="YcfA/nrd intein domain"/>
    <property type="match status" value="1"/>
</dbReference>
<keyword evidence="3" id="KW-0540">Nuclease</keyword>
<dbReference type="PANTHER" id="PTHR34873">
    <property type="entry name" value="SSR1766 PROTEIN"/>
    <property type="match status" value="1"/>
</dbReference>
<dbReference type="Pfam" id="PF07927">
    <property type="entry name" value="HicA_toxin"/>
    <property type="match status" value="1"/>
</dbReference>
<protein>
    <submittedName>
        <fullName evidence="9">Addiction module toxin, HicA family</fullName>
    </submittedName>
</protein>
<gene>
    <name evidence="9" type="ORF">BGI32_04725</name>
</gene>
<keyword evidence="6" id="KW-0694">RNA-binding</keyword>
<dbReference type="GO" id="GO:0016787">
    <property type="term" value="F:hydrolase activity"/>
    <property type="evidence" value="ECO:0007669"/>
    <property type="project" value="UniProtKB-KW"/>
</dbReference>
<evidence type="ECO:0000256" key="2">
    <source>
        <dbReference type="ARBA" id="ARBA00022649"/>
    </source>
</evidence>
<dbReference type="PANTHER" id="PTHR34873:SF3">
    <property type="entry name" value="ADDICTION MODULE TOXIN, HICA FAMILY"/>
    <property type="match status" value="1"/>
</dbReference>
<reference evidence="9 10" key="1">
    <citation type="journal article" date="2017" name="MBio">
        <title>Type VI secretion-mediated competition in the bee gut microbiome.</title>
        <authorList>
            <person name="Steele M.I."/>
            <person name="Kwong W.K."/>
            <person name="Powell J.E."/>
            <person name="Whiteley M."/>
            <person name="Moran N.A."/>
        </authorList>
    </citation>
    <scope>NUCLEOTIDE SEQUENCE [LARGE SCALE GENOMIC DNA]</scope>
    <source>
        <strain evidence="9 10">App2-2</strain>
    </source>
</reference>
<evidence type="ECO:0000256" key="5">
    <source>
        <dbReference type="ARBA" id="ARBA00022801"/>
    </source>
</evidence>
<evidence type="ECO:0000256" key="4">
    <source>
        <dbReference type="ARBA" id="ARBA00022759"/>
    </source>
</evidence>
<keyword evidence="4" id="KW-0255">Endonuclease</keyword>
<evidence type="ECO:0000256" key="8">
    <source>
        <dbReference type="SAM" id="MobiDB-lite"/>
    </source>
</evidence>
<dbReference type="Proteomes" id="UP000231293">
    <property type="component" value="Unassembled WGS sequence"/>
</dbReference>
<dbReference type="EMBL" id="MDVB01000054">
    <property type="protein sequence ID" value="PIT16441.1"/>
    <property type="molecule type" value="Genomic_DNA"/>
</dbReference>
<evidence type="ECO:0000256" key="1">
    <source>
        <dbReference type="ARBA" id="ARBA00006620"/>
    </source>
</evidence>
<dbReference type="InterPro" id="IPR038570">
    <property type="entry name" value="HicA_sf"/>
</dbReference>
<dbReference type="GO" id="GO:0004519">
    <property type="term" value="F:endonuclease activity"/>
    <property type="evidence" value="ECO:0007669"/>
    <property type="project" value="UniProtKB-KW"/>
</dbReference>
<feature type="region of interest" description="Disordered" evidence="8">
    <location>
        <begin position="23"/>
        <end position="44"/>
    </location>
</feature>
<comment type="caution">
    <text evidence="9">The sequence shown here is derived from an EMBL/GenBank/DDBJ whole genome shotgun (WGS) entry which is preliminary data.</text>
</comment>
<keyword evidence="2" id="KW-1277">Toxin-antitoxin system</keyword>
<name>A0A2N9WUR1_9NEIS</name>
<proteinExistence type="inferred from homology"/>
<evidence type="ECO:0000256" key="3">
    <source>
        <dbReference type="ARBA" id="ARBA00022722"/>
    </source>
</evidence>
<organism evidence="9 10">
    <name type="scientific">Snodgrassella alvi</name>
    <dbReference type="NCBI Taxonomy" id="1196083"/>
    <lineage>
        <taxon>Bacteria</taxon>
        <taxon>Pseudomonadati</taxon>
        <taxon>Pseudomonadota</taxon>
        <taxon>Betaproteobacteria</taxon>
        <taxon>Neisseriales</taxon>
        <taxon>Neisseriaceae</taxon>
        <taxon>Snodgrassella</taxon>
    </lineage>
</organism>
<dbReference type="GO" id="GO:0003729">
    <property type="term" value="F:mRNA binding"/>
    <property type="evidence" value="ECO:0007669"/>
    <property type="project" value="InterPro"/>
</dbReference>
<dbReference type="RefSeq" id="WP_100113487.1">
    <property type="nucleotide sequence ID" value="NZ_MDVB01000054.1"/>
</dbReference>
<dbReference type="InterPro" id="IPR012933">
    <property type="entry name" value="HicA_mRNA_interferase"/>
</dbReference>
<keyword evidence="7" id="KW-0346">Stress response</keyword>
<accession>A0A2N9WUR1</accession>
<evidence type="ECO:0000313" key="9">
    <source>
        <dbReference type="EMBL" id="PIT16441.1"/>
    </source>
</evidence>
<dbReference type="Gene3D" id="3.30.920.30">
    <property type="entry name" value="Hypothetical protein"/>
    <property type="match status" value="1"/>
</dbReference>
<evidence type="ECO:0000313" key="10">
    <source>
        <dbReference type="Proteomes" id="UP000231293"/>
    </source>
</evidence>
<evidence type="ECO:0000256" key="6">
    <source>
        <dbReference type="ARBA" id="ARBA00022884"/>
    </source>
</evidence>
<evidence type="ECO:0000256" key="7">
    <source>
        <dbReference type="ARBA" id="ARBA00023016"/>
    </source>
</evidence>
<feature type="compositionally biased region" description="Basic residues" evidence="8">
    <location>
        <begin position="23"/>
        <end position="35"/>
    </location>
</feature>
<keyword evidence="5" id="KW-0378">Hydrolase</keyword>
<comment type="similarity">
    <text evidence="1">Belongs to the HicA mRNA interferase family.</text>
</comment>
<dbReference type="AlphaFoldDB" id="A0A2N9WUR1"/>
<sequence length="59" mass="6658">MHSSKLIKMLKENGWYEVAVKGSHHQFKHSTKKGRVTVPHPKKDLPLGTVKNILKQAGL</sequence>